<dbReference type="Pfam" id="PF20434">
    <property type="entry name" value="BD-FAE"/>
    <property type="match status" value="1"/>
</dbReference>
<dbReference type="EMBL" id="JBHSAS010000012">
    <property type="protein sequence ID" value="MFC4029136.1"/>
    <property type="molecule type" value="Genomic_DNA"/>
</dbReference>
<feature type="domain" description="BD-FAE-like" evidence="2">
    <location>
        <begin position="42"/>
        <end position="257"/>
    </location>
</feature>
<evidence type="ECO:0000313" key="3">
    <source>
        <dbReference type="EMBL" id="MFC4029136.1"/>
    </source>
</evidence>
<dbReference type="InterPro" id="IPR029058">
    <property type="entry name" value="AB_hydrolase_fold"/>
</dbReference>
<dbReference type="PANTHER" id="PTHR48081">
    <property type="entry name" value="AB HYDROLASE SUPERFAMILY PROTEIN C4A8.06C"/>
    <property type="match status" value="1"/>
</dbReference>
<protein>
    <submittedName>
        <fullName evidence="3">Alpha/beta hydrolase fold domain-containing protein</fullName>
    </submittedName>
</protein>
<keyword evidence="4" id="KW-1185">Reference proteome</keyword>
<accession>A0ABV8HCL5</accession>
<dbReference type="Proteomes" id="UP001595793">
    <property type="component" value="Unassembled WGS sequence"/>
</dbReference>
<comment type="caution">
    <text evidence="3">The sequence shown here is derived from an EMBL/GenBank/DDBJ whole genome shotgun (WGS) entry which is preliminary data.</text>
</comment>
<dbReference type="Gene3D" id="3.40.50.1820">
    <property type="entry name" value="alpha/beta hydrolase"/>
    <property type="match status" value="1"/>
</dbReference>
<dbReference type="GO" id="GO:0016787">
    <property type="term" value="F:hydrolase activity"/>
    <property type="evidence" value="ECO:0007669"/>
    <property type="project" value="UniProtKB-KW"/>
</dbReference>
<sequence length="297" mass="32668">MTTNTDEILEIDNQKVEVAAYENITYSQPIGRLTDRSINLKMDILKPRVDRKLPAVLYIPGGGFIRSHKESSIQQRLALAEAGYLVASIEYRTVPSGKFPDALVDVKSAIRFLKANAEKYGLSRNKIAVMGASAGGYLAALTGTTNEHTSFDLGDFLEEDSSVNAIIDLYGVSNLGNIAKDFSEETQKKHESAASSEALFLNGIPPFDDPQDDLSKLIQKSDPAVYISADTPPFLIMHGDKDQIVSPSQSSYLYDALKESGISAKKYIVKNAEHGGSYWVQPEIIKIFVDFLDEHIN</sequence>
<evidence type="ECO:0000256" key="1">
    <source>
        <dbReference type="ARBA" id="ARBA00022801"/>
    </source>
</evidence>
<name>A0ABV8HCL5_9FLAO</name>
<organism evidence="3 4">
    <name type="scientific">Zunongwangia endophytica</name>
    <dbReference type="NCBI Taxonomy" id="1808945"/>
    <lineage>
        <taxon>Bacteria</taxon>
        <taxon>Pseudomonadati</taxon>
        <taxon>Bacteroidota</taxon>
        <taxon>Flavobacteriia</taxon>
        <taxon>Flavobacteriales</taxon>
        <taxon>Flavobacteriaceae</taxon>
        <taxon>Zunongwangia</taxon>
    </lineage>
</organism>
<dbReference type="PANTHER" id="PTHR48081:SF13">
    <property type="entry name" value="ALPHA_BETA HYDROLASE"/>
    <property type="match status" value="1"/>
</dbReference>
<reference evidence="4" key="1">
    <citation type="journal article" date="2019" name="Int. J. Syst. Evol. Microbiol.">
        <title>The Global Catalogue of Microorganisms (GCM) 10K type strain sequencing project: providing services to taxonomists for standard genome sequencing and annotation.</title>
        <authorList>
            <consortium name="The Broad Institute Genomics Platform"/>
            <consortium name="The Broad Institute Genome Sequencing Center for Infectious Disease"/>
            <person name="Wu L."/>
            <person name="Ma J."/>
        </authorList>
    </citation>
    <scope>NUCLEOTIDE SEQUENCE [LARGE SCALE GENOMIC DNA]</scope>
    <source>
        <strain evidence="4">CECT 9128</strain>
    </source>
</reference>
<proteinExistence type="predicted"/>
<evidence type="ECO:0000313" key="4">
    <source>
        <dbReference type="Proteomes" id="UP001595793"/>
    </source>
</evidence>
<dbReference type="InterPro" id="IPR049492">
    <property type="entry name" value="BD-FAE-like_dom"/>
</dbReference>
<keyword evidence="1 3" id="KW-0378">Hydrolase</keyword>
<evidence type="ECO:0000259" key="2">
    <source>
        <dbReference type="Pfam" id="PF20434"/>
    </source>
</evidence>
<dbReference type="SUPFAM" id="SSF53474">
    <property type="entry name" value="alpha/beta-Hydrolases"/>
    <property type="match status" value="1"/>
</dbReference>
<dbReference type="InterPro" id="IPR050300">
    <property type="entry name" value="GDXG_lipolytic_enzyme"/>
</dbReference>
<gene>
    <name evidence="3" type="ORF">ACFOS1_17075</name>
</gene>
<dbReference type="RefSeq" id="WP_290236853.1">
    <property type="nucleotide sequence ID" value="NZ_JAUFPZ010000002.1"/>
</dbReference>